<dbReference type="InterPro" id="IPR029058">
    <property type="entry name" value="AB_hydrolase_fold"/>
</dbReference>
<dbReference type="InterPro" id="IPR050261">
    <property type="entry name" value="FrsA_esterase"/>
</dbReference>
<accession>A0A177AA26</accession>
<dbReference type="PANTHER" id="PTHR22946:SF0">
    <property type="entry name" value="DIENELACTONE HYDROLASE DOMAIN-CONTAINING PROTEIN"/>
    <property type="match status" value="1"/>
</dbReference>
<evidence type="ECO:0008006" key="2">
    <source>
        <dbReference type="Google" id="ProtNLM"/>
    </source>
</evidence>
<dbReference type="VEuPathDB" id="FungiDB:GMDG_05041"/>
<sequence length="281" mass="30804">MLPIGSHILTSWSAHQSTLPPSHPAKSAGLLTLTFDQRNHGARLVDSVGNDSWRDGNPRHAQDMFGVYNGTAVDVSLLIDHVGSYIAEEFPGVMPGIERNLVLGVSLGGHAAWQVLFAEPRVEAGVVVIGCPDYIRVMSDRARLSKRTTYTQDAGSTFLGSRDFPSSLLTAIQKWDPRGILFGAREIPSRPPTRDSPREEARLKDILESRVKGKSVLVCSGGADKLVPYKASEPFLGWLKEAVGRGGGGRGGWGLGMWCMRGRDMSLRRRWLGMLWGLWWG</sequence>
<dbReference type="SUPFAM" id="SSF53474">
    <property type="entry name" value="alpha/beta-Hydrolases"/>
    <property type="match status" value="1"/>
</dbReference>
<dbReference type="PANTHER" id="PTHR22946">
    <property type="entry name" value="DIENELACTONE HYDROLASE DOMAIN-CONTAINING PROTEIN-RELATED"/>
    <property type="match status" value="1"/>
</dbReference>
<dbReference type="AlphaFoldDB" id="A0A177AA26"/>
<dbReference type="Proteomes" id="UP000077154">
    <property type="component" value="Unassembled WGS sequence"/>
</dbReference>
<dbReference type="OrthoDB" id="2152248at2759"/>
<gene>
    <name evidence="1" type="ORF">VC83_06322</name>
</gene>
<name>A0A177AA26_9PEZI</name>
<dbReference type="eggNOG" id="ENOG502S342">
    <property type="taxonomic scope" value="Eukaryota"/>
</dbReference>
<evidence type="ECO:0000313" key="1">
    <source>
        <dbReference type="EMBL" id="OAF58986.1"/>
    </source>
</evidence>
<organism evidence="1">
    <name type="scientific">Pseudogymnoascus destructans</name>
    <dbReference type="NCBI Taxonomy" id="655981"/>
    <lineage>
        <taxon>Eukaryota</taxon>
        <taxon>Fungi</taxon>
        <taxon>Dikarya</taxon>
        <taxon>Ascomycota</taxon>
        <taxon>Pezizomycotina</taxon>
        <taxon>Leotiomycetes</taxon>
        <taxon>Thelebolales</taxon>
        <taxon>Thelebolaceae</taxon>
        <taxon>Pseudogymnoascus</taxon>
    </lineage>
</organism>
<protein>
    <recommendedName>
        <fullName evidence="2">AB hydrolase-1 domain-containing protein</fullName>
    </recommendedName>
</protein>
<proteinExistence type="predicted"/>
<dbReference type="Gene3D" id="3.40.50.1820">
    <property type="entry name" value="alpha/beta hydrolase"/>
    <property type="match status" value="1"/>
</dbReference>
<dbReference type="EMBL" id="KV441395">
    <property type="protein sequence ID" value="OAF58986.1"/>
    <property type="molecule type" value="Genomic_DNA"/>
</dbReference>
<dbReference type="GeneID" id="36289383"/>
<dbReference type="RefSeq" id="XP_024324270.1">
    <property type="nucleotide sequence ID" value="XM_024469924.1"/>
</dbReference>
<reference evidence="1" key="1">
    <citation type="submission" date="2016-03" db="EMBL/GenBank/DDBJ databases">
        <title>Updated assembly of Pseudogymnoascus destructans, the fungus causing white-nose syndrome of bats.</title>
        <authorList>
            <person name="Palmer J.M."/>
            <person name="Drees K.P."/>
            <person name="Foster J.T."/>
            <person name="Lindner D.L."/>
        </authorList>
    </citation>
    <scope>NUCLEOTIDE SEQUENCE [LARGE SCALE GENOMIC DNA]</scope>
    <source>
        <strain evidence="1">20631-21</strain>
    </source>
</reference>